<proteinExistence type="predicted"/>
<accession>A0A397V0V9</accession>
<gene>
    <name evidence="1" type="ORF">C2G38_2039545</name>
</gene>
<keyword evidence="2" id="KW-1185">Reference proteome</keyword>
<dbReference type="AlphaFoldDB" id="A0A397V0V9"/>
<comment type="caution">
    <text evidence="1">The sequence shown here is derived from an EMBL/GenBank/DDBJ whole genome shotgun (WGS) entry which is preliminary data.</text>
</comment>
<organism evidence="1 2">
    <name type="scientific">Gigaspora rosea</name>
    <dbReference type="NCBI Taxonomy" id="44941"/>
    <lineage>
        <taxon>Eukaryota</taxon>
        <taxon>Fungi</taxon>
        <taxon>Fungi incertae sedis</taxon>
        <taxon>Mucoromycota</taxon>
        <taxon>Glomeromycotina</taxon>
        <taxon>Glomeromycetes</taxon>
        <taxon>Diversisporales</taxon>
        <taxon>Gigasporaceae</taxon>
        <taxon>Gigaspora</taxon>
    </lineage>
</organism>
<sequence length="287" mass="34613">MSGLNISIILDKKDRTLPKPFNNRPGYDMKYVMSYCFNYTSYGGEQLKRLYATERLYDNLSIVRQGENLIQWAVRVRIDLQDLILQQKFSVYHRFCLFASYPGGKLEDFNYYRPKPFKNGTAICFGCWKVIRVNVNVKPKKKHHFSRGRYVEILEPKDLMLEHWDCDCFRPKTDFGYARIIQKFWRSFKEKEPSNARLAWLSLPNDNIPEDKKFLGLIPHKVKNSQTREQFNQWRSKWIELYKNNPMMRSSIINRQYKEYYIPDNWIDSKKSQLRVRFQKRLLEIEA</sequence>
<dbReference type="OrthoDB" id="2349168at2759"/>
<evidence type="ECO:0000313" key="1">
    <source>
        <dbReference type="EMBL" id="RIB15228.1"/>
    </source>
</evidence>
<name>A0A397V0V9_9GLOM</name>
<dbReference type="Proteomes" id="UP000266673">
    <property type="component" value="Unassembled WGS sequence"/>
</dbReference>
<dbReference type="EMBL" id="QKWP01000761">
    <property type="protein sequence ID" value="RIB15228.1"/>
    <property type="molecule type" value="Genomic_DNA"/>
</dbReference>
<evidence type="ECO:0000313" key="2">
    <source>
        <dbReference type="Proteomes" id="UP000266673"/>
    </source>
</evidence>
<protein>
    <submittedName>
        <fullName evidence="1">Uncharacterized protein</fullName>
    </submittedName>
</protein>
<reference evidence="1 2" key="1">
    <citation type="submission" date="2018-06" db="EMBL/GenBank/DDBJ databases">
        <title>Comparative genomics reveals the genomic features of Rhizophagus irregularis, R. cerebriforme, R. diaphanum and Gigaspora rosea, and their symbiotic lifestyle signature.</title>
        <authorList>
            <person name="Morin E."/>
            <person name="San Clemente H."/>
            <person name="Chen E.C.H."/>
            <person name="De La Providencia I."/>
            <person name="Hainaut M."/>
            <person name="Kuo A."/>
            <person name="Kohler A."/>
            <person name="Murat C."/>
            <person name="Tang N."/>
            <person name="Roy S."/>
            <person name="Loubradou J."/>
            <person name="Henrissat B."/>
            <person name="Grigoriev I.V."/>
            <person name="Corradi N."/>
            <person name="Roux C."/>
            <person name="Martin F.M."/>
        </authorList>
    </citation>
    <scope>NUCLEOTIDE SEQUENCE [LARGE SCALE GENOMIC DNA]</scope>
    <source>
        <strain evidence="1 2">DAOM 194757</strain>
    </source>
</reference>